<keyword evidence="11 13" id="KW-1006">Bacterial flagellum protein export</keyword>
<evidence type="ECO:0000256" key="9">
    <source>
        <dbReference type="ARBA" id="ARBA00022989"/>
    </source>
</evidence>
<evidence type="ECO:0000256" key="8">
    <source>
        <dbReference type="ARBA" id="ARBA00022927"/>
    </source>
</evidence>
<evidence type="ECO:0000256" key="7">
    <source>
        <dbReference type="ARBA" id="ARBA00022795"/>
    </source>
</evidence>
<keyword evidence="15" id="KW-0282">Flagellum</keyword>
<dbReference type="Gene3D" id="6.10.250.2080">
    <property type="match status" value="1"/>
</dbReference>
<comment type="caution">
    <text evidence="15">The sequence shown here is derived from an EMBL/GenBank/DDBJ whole genome shotgun (WGS) entry which is preliminary data.</text>
</comment>
<feature type="region of interest" description="Disordered" evidence="14">
    <location>
        <begin position="1"/>
        <end position="21"/>
    </location>
</feature>
<name>A0ABS0XQJ4_9SPHN</name>
<keyword evidence="9 13" id="KW-1133">Transmembrane helix</keyword>
<evidence type="ECO:0000256" key="13">
    <source>
        <dbReference type="RuleBase" id="RU364091"/>
    </source>
</evidence>
<accession>A0ABS0XQJ4</accession>
<reference evidence="16" key="1">
    <citation type="submission" date="2020-12" db="EMBL/GenBank/DDBJ databases">
        <title>Hymenobacter sp.</title>
        <authorList>
            <person name="Kim M.K."/>
        </authorList>
    </citation>
    <scope>NUCLEOTIDE SEQUENCE [LARGE SCALE GENOMIC DNA]</scope>
    <source>
        <strain evidence="16">BT553</strain>
    </source>
</reference>
<feature type="transmembrane region" description="Helical" evidence="13">
    <location>
        <begin position="83"/>
        <end position="108"/>
    </location>
</feature>
<dbReference type="PANTHER" id="PTHR30531:SF12">
    <property type="entry name" value="FLAGELLAR BIOSYNTHETIC PROTEIN FLHB"/>
    <property type="match status" value="1"/>
</dbReference>
<comment type="subcellular location">
    <subcellularLocation>
        <location evidence="1">Cell membrane</location>
        <topology evidence="1">Multi-pass membrane protein</topology>
    </subcellularLocation>
</comment>
<evidence type="ECO:0000256" key="11">
    <source>
        <dbReference type="ARBA" id="ARBA00023225"/>
    </source>
</evidence>
<gene>
    <name evidence="13 15" type="primary">flhB</name>
    <name evidence="15" type="ORF">JAO74_09655</name>
</gene>
<evidence type="ECO:0000313" key="15">
    <source>
        <dbReference type="EMBL" id="MBJ6122055.1"/>
    </source>
</evidence>
<comment type="similarity">
    <text evidence="2 13">Belongs to the type III secretion exporter family.</text>
</comment>
<keyword evidence="7 13" id="KW-1005">Bacterial flagellum biogenesis</keyword>
<evidence type="ECO:0000256" key="1">
    <source>
        <dbReference type="ARBA" id="ARBA00004651"/>
    </source>
</evidence>
<keyword evidence="16" id="KW-1185">Reference proteome</keyword>
<evidence type="ECO:0000256" key="14">
    <source>
        <dbReference type="SAM" id="MobiDB-lite"/>
    </source>
</evidence>
<keyword evidence="15" id="KW-0969">Cilium</keyword>
<evidence type="ECO:0000256" key="3">
    <source>
        <dbReference type="ARBA" id="ARBA00021622"/>
    </source>
</evidence>
<dbReference type="InterPro" id="IPR006135">
    <property type="entry name" value="T3SS_substrate_exporter"/>
</dbReference>
<dbReference type="Pfam" id="PF01312">
    <property type="entry name" value="Bac_export_2"/>
    <property type="match status" value="1"/>
</dbReference>
<evidence type="ECO:0000256" key="2">
    <source>
        <dbReference type="ARBA" id="ARBA00010690"/>
    </source>
</evidence>
<dbReference type="PANTHER" id="PTHR30531">
    <property type="entry name" value="FLAGELLAR BIOSYNTHETIC PROTEIN FLHB"/>
    <property type="match status" value="1"/>
</dbReference>
<dbReference type="EMBL" id="JAELXS010000005">
    <property type="protein sequence ID" value="MBJ6122055.1"/>
    <property type="molecule type" value="Genomic_DNA"/>
</dbReference>
<feature type="transmembrane region" description="Helical" evidence="13">
    <location>
        <begin position="183"/>
        <end position="209"/>
    </location>
</feature>
<evidence type="ECO:0000256" key="12">
    <source>
        <dbReference type="ARBA" id="ARBA00025078"/>
    </source>
</evidence>
<dbReference type="RefSeq" id="WP_199037432.1">
    <property type="nucleotide sequence ID" value="NZ_JAELXS010000005.1"/>
</dbReference>
<dbReference type="Proteomes" id="UP000640426">
    <property type="component" value="Unassembled WGS sequence"/>
</dbReference>
<keyword evidence="8 13" id="KW-0653">Protein transport</keyword>
<organism evidence="15 16">
    <name type="scientific">Sphingomonas mollis</name>
    <dbReference type="NCBI Taxonomy" id="2795726"/>
    <lineage>
        <taxon>Bacteria</taxon>
        <taxon>Pseudomonadati</taxon>
        <taxon>Pseudomonadota</taxon>
        <taxon>Alphaproteobacteria</taxon>
        <taxon>Sphingomonadales</taxon>
        <taxon>Sphingomonadaceae</taxon>
        <taxon>Sphingomonas</taxon>
    </lineage>
</organism>
<dbReference type="InterPro" id="IPR029025">
    <property type="entry name" value="T3SS_substrate_exporter_C"/>
</dbReference>
<evidence type="ECO:0000256" key="6">
    <source>
        <dbReference type="ARBA" id="ARBA00022692"/>
    </source>
</evidence>
<keyword evidence="10 13" id="KW-0472">Membrane</keyword>
<dbReference type="SUPFAM" id="SSF160544">
    <property type="entry name" value="EscU C-terminal domain-like"/>
    <property type="match status" value="1"/>
</dbReference>
<evidence type="ECO:0000313" key="16">
    <source>
        <dbReference type="Proteomes" id="UP000640426"/>
    </source>
</evidence>
<comment type="function">
    <text evidence="12 13">Required for formation of the rod structure in the basal body of the flagellar apparatus. Together with FliI and FliH, may constitute the export apparatus of flagellin.</text>
</comment>
<feature type="transmembrane region" description="Helical" evidence="13">
    <location>
        <begin position="147"/>
        <end position="163"/>
    </location>
</feature>
<keyword evidence="6 13" id="KW-0812">Transmembrane</keyword>
<sequence length="353" mass="37981">MADKDQKTQDPTGKRLDDARKKGDIAMSPEMRHAIGFVAMLAVLGGIGVHAFARLARLLVLLWSNADDYRFVGDGAQGFATGLFTQIGLTFAPLFGMLMAFAVFSGLVQGRPAIVWSRVAPKWSKVSPVAGFKRLFSVRALVELSKTLAKCGVVIAVATWVLWPHAVGLDTLVGADPADVGAAAGGLVVTLVKAVAIPVAAIAGADLIYQRRSWLSKMRMTLQEVKDEHKESDGNPKIKAKIRQIAAQRSRRRMMAAVPTASVIITNPTHYAVALKYDHGKMGAPVVVAKGVDTMALKIREVATAAGVPIIENRPLARALHATVEIDRPVPPEHYAAVAEVISYVMKLAKRQR</sequence>
<dbReference type="InterPro" id="IPR006136">
    <property type="entry name" value="FlhB"/>
</dbReference>
<evidence type="ECO:0000256" key="4">
    <source>
        <dbReference type="ARBA" id="ARBA00022448"/>
    </source>
</evidence>
<evidence type="ECO:0000256" key="10">
    <source>
        <dbReference type="ARBA" id="ARBA00023136"/>
    </source>
</evidence>
<evidence type="ECO:0000256" key="5">
    <source>
        <dbReference type="ARBA" id="ARBA00022475"/>
    </source>
</evidence>
<dbReference type="PRINTS" id="PR00950">
    <property type="entry name" value="TYPE3IMSPROT"/>
</dbReference>
<keyword evidence="4 13" id="KW-0813">Transport</keyword>
<dbReference type="Gene3D" id="3.40.1690.10">
    <property type="entry name" value="secretion proteins EscU"/>
    <property type="match status" value="1"/>
</dbReference>
<feature type="transmembrane region" description="Helical" evidence="13">
    <location>
        <begin position="37"/>
        <end position="63"/>
    </location>
</feature>
<protein>
    <recommendedName>
        <fullName evidence="3 13">Flagellar biosynthetic protein FlhB</fullName>
    </recommendedName>
</protein>
<dbReference type="NCBIfam" id="TIGR00328">
    <property type="entry name" value="flhB"/>
    <property type="match status" value="1"/>
</dbReference>
<proteinExistence type="inferred from homology"/>
<keyword evidence="15" id="KW-0966">Cell projection</keyword>
<keyword evidence="5 13" id="KW-1003">Cell membrane</keyword>